<dbReference type="Pfam" id="PF00892">
    <property type="entry name" value="EamA"/>
    <property type="match status" value="2"/>
</dbReference>
<evidence type="ECO:0000256" key="2">
    <source>
        <dbReference type="ARBA" id="ARBA00007362"/>
    </source>
</evidence>
<comment type="similarity">
    <text evidence="2">Belongs to the EamA transporter family.</text>
</comment>
<evidence type="ECO:0000256" key="4">
    <source>
        <dbReference type="ARBA" id="ARBA00022989"/>
    </source>
</evidence>
<feature type="transmembrane region" description="Helical" evidence="6">
    <location>
        <begin position="109"/>
        <end position="128"/>
    </location>
</feature>
<feature type="transmembrane region" description="Helical" evidence="6">
    <location>
        <begin position="140"/>
        <end position="158"/>
    </location>
</feature>
<evidence type="ECO:0000256" key="1">
    <source>
        <dbReference type="ARBA" id="ARBA00004141"/>
    </source>
</evidence>
<feature type="transmembrane region" description="Helical" evidence="6">
    <location>
        <begin position="253"/>
        <end position="272"/>
    </location>
</feature>
<reference evidence="8 9" key="1">
    <citation type="submission" date="2017-03" db="EMBL/GenBank/DDBJ databases">
        <authorList>
            <person name="Afonso C.L."/>
            <person name="Miller P.J."/>
            <person name="Scott M.A."/>
            <person name="Spackman E."/>
            <person name="Goraichik I."/>
            <person name="Dimitrov K.M."/>
            <person name="Suarez D.L."/>
            <person name="Swayne D.E."/>
        </authorList>
    </citation>
    <scope>NUCLEOTIDE SEQUENCE [LARGE SCALE GENOMIC DNA]</scope>
    <source>
        <strain evidence="8 9">CECT 7450</strain>
    </source>
</reference>
<evidence type="ECO:0000256" key="3">
    <source>
        <dbReference type="ARBA" id="ARBA00022692"/>
    </source>
</evidence>
<dbReference type="AlphaFoldDB" id="A0A1X6YCH5"/>
<evidence type="ECO:0000313" key="9">
    <source>
        <dbReference type="Proteomes" id="UP000193061"/>
    </source>
</evidence>
<protein>
    <submittedName>
        <fullName evidence="8">EamA-like transporter family protein</fullName>
    </submittedName>
</protein>
<evidence type="ECO:0000259" key="7">
    <source>
        <dbReference type="Pfam" id="PF00892"/>
    </source>
</evidence>
<feature type="transmembrane region" description="Helical" evidence="6">
    <location>
        <begin position="309"/>
        <end position="325"/>
    </location>
</feature>
<sequence length="340" mass="35945">MRRIERWSNSQLADNAAVRKLNNTQLDANVLANRMTLQTSHRTSASPSYALAAIGVLFASICFGVVPFFARGLTEQGLAPHAVAFFRYVITAFVLLPVLIKQVSAWREVGWGMSAGAAMGLGWIGYVAAVEVAPASTVGVLYMTYPVFTVFLAWLLFGDTATRRALIASAMIFVAALIAGNPQVVPASQIPALIVSLAAPLGFGFGICVLVHRLSRIPPLARVASVSLGAMVALCPLMVVSEAQDVIPQTATVWVLVAGLAIVSALVPQLIYTICSPVIGTSRTAVFGSIELPTMFAVSILVFGEKLTVPQFVACVLILAAIALTQSKVTRNVSTNLSKS</sequence>
<feature type="transmembrane region" description="Helical" evidence="6">
    <location>
        <begin position="82"/>
        <end position="100"/>
    </location>
</feature>
<proteinExistence type="inferred from homology"/>
<feature type="transmembrane region" description="Helical" evidence="6">
    <location>
        <begin position="284"/>
        <end position="303"/>
    </location>
</feature>
<keyword evidence="9" id="KW-1185">Reference proteome</keyword>
<dbReference type="GO" id="GO:0016020">
    <property type="term" value="C:membrane"/>
    <property type="evidence" value="ECO:0007669"/>
    <property type="project" value="UniProtKB-SubCell"/>
</dbReference>
<keyword evidence="4 6" id="KW-1133">Transmembrane helix</keyword>
<dbReference type="Proteomes" id="UP000193061">
    <property type="component" value="Unassembled WGS sequence"/>
</dbReference>
<evidence type="ECO:0000256" key="6">
    <source>
        <dbReference type="SAM" id="Phobius"/>
    </source>
</evidence>
<dbReference type="PANTHER" id="PTHR32322">
    <property type="entry name" value="INNER MEMBRANE TRANSPORTER"/>
    <property type="match status" value="1"/>
</dbReference>
<dbReference type="InterPro" id="IPR037185">
    <property type="entry name" value="EmrE-like"/>
</dbReference>
<comment type="subcellular location">
    <subcellularLocation>
        <location evidence="1">Membrane</location>
        <topology evidence="1">Multi-pass membrane protein</topology>
    </subcellularLocation>
</comment>
<keyword evidence="3 6" id="KW-0812">Transmembrane</keyword>
<feature type="transmembrane region" description="Helical" evidence="6">
    <location>
        <begin position="49"/>
        <end position="70"/>
    </location>
</feature>
<dbReference type="EMBL" id="FWFX01000001">
    <property type="protein sequence ID" value="SLN17279.1"/>
    <property type="molecule type" value="Genomic_DNA"/>
</dbReference>
<feature type="domain" description="EamA" evidence="7">
    <location>
        <begin position="52"/>
        <end position="178"/>
    </location>
</feature>
<feature type="domain" description="EamA" evidence="7">
    <location>
        <begin position="192"/>
        <end position="325"/>
    </location>
</feature>
<keyword evidence="5 6" id="KW-0472">Membrane</keyword>
<organism evidence="8 9">
    <name type="scientific">Roseovarius albus</name>
    <dbReference type="NCBI Taxonomy" id="1247867"/>
    <lineage>
        <taxon>Bacteria</taxon>
        <taxon>Pseudomonadati</taxon>
        <taxon>Pseudomonadota</taxon>
        <taxon>Alphaproteobacteria</taxon>
        <taxon>Rhodobacterales</taxon>
        <taxon>Roseobacteraceae</taxon>
        <taxon>Roseovarius</taxon>
    </lineage>
</organism>
<name>A0A1X6YCH5_9RHOB</name>
<evidence type="ECO:0000256" key="5">
    <source>
        <dbReference type="ARBA" id="ARBA00023136"/>
    </source>
</evidence>
<gene>
    <name evidence="8" type="ORF">ROA7450_00547</name>
</gene>
<feature type="transmembrane region" description="Helical" evidence="6">
    <location>
        <begin position="190"/>
        <end position="211"/>
    </location>
</feature>
<dbReference type="SUPFAM" id="SSF103481">
    <property type="entry name" value="Multidrug resistance efflux transporter EmrE"/>
    <property type="match status" value="2"/>
</dbReference>
<accession>A0A1X6YCH5</accession>
<feature type="transmembrane region" description="Helical" evidence="6">
    <location>
        <begin position="223"/>
        <end position="241"/>
    </location>
</feature>
<evidence type="ECO:0000313" key="8">
    <source>
        <dbReference type="EMBL" id="SLN17279.1"/>
    </source>
</evidence>
<dbReference type="InterPro" id="IPR000620">
    <property type="entry name" value="EamA_dom"/>
</dbReference>
<dbReference type="PANTHER" id="PTHR32322:SF2">
    <property type="entry name" value="EAMA DOMAIN-CONTAINING PROTEIN"/>
    <property type="match status" value="1"/>
</dbReference>
<dbReference type="InterPro" id="IPR050638">
    <property type="entry name" value="AA-Vitamin_Transporters"/>
</dbReference>
<feature type="transmembrane region" description="Helical" evidence="6">
    <location>
        <begin position="165"/>
        <end position="184"/>
    </location>
</feature>